<dbReference type="GO" id="GO:0016787">
    <property type="term" value="F:hydrolase activity"/>
    <property type="evidence" value="ECO:0007669"/>
    <property type="project" value="UniProtKB-KW"/>
</dbReference>
<keyword evidence="1" id="KW-0808">Transferase</keyword>
<sequence>MPVMRYHIFQIGERLEFVEMPADYAYQLTALNRRLEKEIGKLTAPNVPQLARIVAECDNLELIDDSRRIVSGLEYVERLEREFAAVHETAYPLISLLTEIRALKAQLEHWREETGEDG</sequence>
<dbReference type="AlphaFoldDB" id="A0A2A6DXU2"/>
<keyword evidence="1" id="KW-0012">Acyltransferase</keyword>
<evidence type="ECO:0000313" key="2">
    <source>
        <dbReference type="Proteomes" id="UP000243688"/>
    </source>
</evidence>
<dbReference type="Proteomes" id="UP000243688">
    <property type="component" value="Unassembled WGS sequence"/>
</dbReference>
<protein>
    <submittedName>
        <fullName evidence="1">Hydrolase/acyltransferase</fullName>
    </submittedName>
</protein>
<dbReference type="GO" id="GO:0016746">
    <property type="term" value="F:acyltransferase activity"/>
    <property type="evidence" value="ECO:0007669"/>
    <property type="project" value="UniProtKB-KW"/>
</dbReference>
<evidence type="ECO:0000313" key="1">
    <source>
        <dbReference type="EMBL" id="PDO09543.1"/>
    </source>
</evidence>
<dbReference type="EMBL" id="MOXJ01000035">
    <property type="protein sequence ID" value="PDO09543.1"/>
    <property type="molecule type" value="Genomic_DNA"/>
</dbReference>
<name>A0A2A6DXU2_9BACL</name>
<reference evidence="1 2" key="1">
    <citation type="submission" date="2016-12" db="EMBL/GenBank/DDBJ databases">
        <title>Candidatus Reconcilibacillus cellulovorans genome.</title>
        <authorList>
            <person name="Kolinko S."/>
            <person name="Wu Y.-W."/>
            <person name="Tachea F."/>
            <person name="Denzel E."/>
            <person name="Hiras J."/>
            <person name="Baecker N."/>
            <person name="Chan L.J."/>
            <person name="Eichorst S.A."/>
            <person name="Frey D."/>
            <person name="Adams P.D."/>
            <person name="Pray T."/>
            <person name="Tanjore D."/>
            <person name="Petzold C.J."/>
            <person name="Gladden J.M."/>
            <person name="Simmons B.A."/>
            <person name="Singer S.W."/>
        </authorList>
    </citation>
    <scope>NUCLEOTIDE SEQUENCE [LARGE SCALE GENOMIC DNA]</scope>
    <source>
        <strain evidence="1">JTherm</strain>
    </source>
</reference>
<organism evidence="1 2">
    <name type="scientific">Candidatus Reconcilbacillus cellulovorans</name>
    <dbReference type="NCBI Taxonomy" id="1906605"/>
    <lineage>
        <taxon>Bacteria</taxon>
        <taxon>Bacillati</taxon>
        <taxon>Bacillota</taxon>
        <taxon>Bacilli</taxon>
        <taxon>Bacillales</taxon>
        <taxon>Paenibacillaceae</taxon>
        <taxon>Candidatus Reconcilbacillus</taxon>
    </lineage>
</organism>
<accession>A0A2A6DXU2</accession>
<gene>
    <name evidence="1" type="ORF">BLM47_11995</name>
</gene>
<comment type="caution">
    <text evidence="1">The sequence shown here is derived from an EMBL/GenBank/DDBJ whole genome shotgun (WGS) entry which is preliminary data.</text>
</comment>
<proteinExistence type="predicted"/>
<keyword evidence="1" id="KW-0378">Hydrolase</keyword>